<comment type="caution">
    <text evidence="2">The sequence shown here is derived from an EMBL/GenBank/DDBJ whole genome shotgun (WGS) entry which is preliminary data.</text>
</comment>
<feature type="region of interest" description="Disordered" evidence="1">
    <location>
        <begin position="61"/>
        <end position="103"/>
    </location>
</feature>
<reference evidence="2 3" key="1">
    <citation type="submission" date="2016-10" db="EMBL/GenBank/DDBJ databases">
        <title>Genome sequence of the basidiomycete white-rot fungus Trametes pubescens.</title>
        <authorList>
            <person name="Makela M.R."/>
            <person name="Granchi Z."/>
            <person name="Peng M."/>
            <person name="De Vries R.P."/>
            <person name="Grigoriev I."/>
            <person name="Riley R."/>
            <person name="Hilden K."/>
        </authorList>
    </citation>
    <scope>NUCLEOTIDE SEQUENCE [LARGE SCALE GENOMIC DNA]</scope>
    <source>
        <strain evidence="2 3">FBCC735</strain>
    </source>
</reference>
<accession>A0A1M2W0Y3</accession>
<dbReference type="EMBL" id="MNAD01000408">
    <property type="protein sequence ID" value="OJT13440.1"/>
    <property type="molecule type" value="Genomic_DNA"/>
</dbReference>
<organism evidence="2 3">
    <name type="scientific">Trametes pubescens</name>
    <name type="common">White-rot fungus</name>
    <dbReference type="NCBI Taxonomy" id="154538"/>
    <lineage>
        <taxon>Eukaryota</taxon>
        <taxon>Fungi</taxon>
        <taxon>Dikarya</taxon>
        <taxon>Basidiomycota</taxon>
        <taxon>Agaricomycotina</taxon>
        <taxon>Agaricomycetes</taxon>
        <taxon>Polyporales</taxon>
        <taxon>Polyporaceae</taxon>
        <taxon>Trametes</taxon>
    </lineage>
</organism>
<proteinExistence type="predicted"/>
<evidence type="ECO:0000313" key="2">
    <source>
        <dbReference type="EMBL" id="OJT13440.1"/>
    </source>
</evidence>
<name>A0A1M2W0Y3_TRAPU</name>
<dbReference type="Proteomes" id="UP000184267">
    <property type="component" value="Unassembled WGS sequence"/>
</dbReference>
<feature type="region of interest" description="Disordered" evidence="1">
    <location>
        <begin position="115"/>
        <end position="163"/>
    </location>
</feature>
<dbReference type="AlphaFoldDB" id="A0A1M2W0Y3"/>
<dbReference type="OrthoDB" id="420264at2759"/>
<dbReference type="STRING" id="154538.A0A1M2W0Y3"/>
<evidence type="ECO:0000256" key="1">
    <source>
        <dbReference type="SAM" id="MobiDB-lite"/>
    </source>
</evidence>
<sequence>MDLAGDFGTSADGAPLLGRCDEIARDLCRELGWEEELDRERVKTEILRPLGQLLVTTTQTGGGLAAPANHTTDAVPPPERVAEASEGSPAVATQGAQDARVEAAADALVEQIGKGLEISGGEGHQTAEETKAASGSKPPDDAPKTDGASSGRKKGIPSAKEKL</sequence>
<protein>
    <submittedName>
        <fullName evidence="2">Uncharacterized protein</fullName>
    </submittedName>
</protein>
<evidence type="ECO:0000313" key="3">
    <source>
        <dbReference type="Proteomes" id="UP000184267"/>
    </source>
</evidence>
<keyword evidence="3" id="KW-1185">Reference proteome</keyword>
<gene>
    <name evidence="2" type="ORF">TRAPUB_10011</name>
</gene>